<feature type="transmembrane region" description="Helical" evidence="7">
    <location>
        <begin position="222"/>
        <end position="242"/>
    </location>
</feature>
<organism evidence="9 10">
    <name type="scientific">Asanoa iriomotensis</name>
    <dbReference type="NCBI Taxonomy" id="234613"/>
    <lineage>
        <taxon>Bacteria</taxon>
        <taxon>Bacillati</taxon>
        <taxon>Actinomycetota</taxon>
        <taxon>Actinomycetes</taxon>
        <taxon>Micromonosporales</taxon>
        <taxon>Micromonosporaceae</taxon>
        <taxon>Asanoa</taxon>
    </lineage>
</organism>
<feature type="transmembrane region" description="Helical" evidence="7">
    <location>
        <begin position="122"/>
        <end position="142"/>
    </location>
</feature>
<keyword evidence="10" id="KW-1185">Reference proteome</keyword>
<evidence type="ECO:0000313" key="9">
    <source>
        <dbReference type="EMBL" id="GIF54090.1"/>
    </source>
</evidence>
<protein>
    <submittedName>
        <fullName evidence="9">Sugar ABC transporter permease</fullName>
    </submittedName>
</protein>
<dbReference type="PROSITE" id="PS50928">
    <property type="entry name" value="ABC_TM1"/>
    <property type="match status" value="1"/>
</dbReference>
<evidence type="ECO:0000256" key="3">
    <source>
        <dbReference type="ARBA" id="ARBA00022475"/>
    </source>
</evidence>
<accession>A0ABQ4BU90</accession>
<keyword evidence="2 7" id="KW-0813">Transport</keyword>
<dbReference type="Gene3D" id="1.10.3720.10">
    <property type="entry name" value="MetI-like"/>
    <property type="match status" value="1"/>
</dbReference>
<dbReference type="CDD" id="cd06261">
    <property type="entry name" value="TM_PBP2"/>
    <property type="match status" value="1"/>
</dbReference>
<feature type="transmembrane region" description="Helical" evidence="7">
    <location>
        <begin position="89"/>
        <end position="110"/>
    </location>
</feature>
<evidence type="ECO:0000256" key="4">
    <source>
        <dbReference type="ARBA" id="ARBA00022692"/>
    </source>
</evidence>
<evidence type="ECO:0000256" key="7">
    <source>
        <dbReference type="RuleBase" id="RU363032"/>
    </source>
</evidence>
<feature type="domain" description="ABC transmembrane type-1" evidence="8">
    <location>
        <begin position="85"/>
        <end position="294"/>
    </location>
</feature>
<dbReference type="InterPro" id="IPR035906">
    <property type="entry name" value="MetI-like_sf"/>
</dbReference>
<dbReference type="Pfam" id="PF00528">
    <property type="entry name" value="BPD_transp_1"/>
    <property type="match status" value="1"/>
</dbReference>
<dbReference type="SUPFAM" id="SSF161098">
    <property type="entry name" value="MetI-like"/>
    <property type="match status" value="1"/>
</dbReference>
<gene>
    <name evidence="9" type="ORF">Air01nite_01850</name>
</gene>
<comment type="subcellular location">
    <subcellularLocation>
        <location evidence="1 7">Cell membrane</location>
        <topology evidence="1 7">Multi-pass membrane protein</topology>
    </subcellularLocation>
</comment>
<feature type="transmembrane region" description="Helical" evidence="7">
    <location>
        <begin position="273"/>
        <end position="295"/>
    </location>
</feature>
<keyword evidence="4 7" id="KW-0812">Transmembrane</keyword>
<evidence type="ECO:0000256" key="5">
    <source>
        <dbReference type="ARBA" id="ARBA00022989"/>
    </source>
</evidence>
<reference evidence="9 10" key="1">
    <citation type="submission" date="2021-01" db="EMBL/GenBank/DDBJ databases">
        <title>Whole genome shotgun sequence of Asanoa iriomotensis NBRC 100142.</title>
        <authorList>
            <person name="Komaki H."/>
            <person name="Tamura T."/>
        </authorList>
    </citation>
    <scope>NUCLEOTIDE SEQUENCE [LARGE SCALE GENOMIC DNA]</scope>
    <source>
        <strain evidence="9 10">NBRC 100142</strain>
    </source>
</reference>
<dbReference type="PANTHER" id="PTHR30193:SF1">
    <property type="entry name" value="ABC TRANSPORTER PERMEASE PROTEIN YESP-RELATED"/>
    <property type="match status" value="1"/>
</dbReference>
<evidence type="ECO:0000256" key="6">
    <source>
        <dbReference type="ARBA" id="ARBA00023136"/>
    </source>
</evidence>
<evidence type="ECO:0000313" key="10">
    <source>
        <dbReference type="Proteomes" id="UP000624325"/>
    </source>
</evidence>
<dbReference type="EMBL" id="BONC01000001">
    <property type="protein sequence ID" value="GIF54090.1"/>
    <property type="molecule type" value="Genomic_DNA"/>
</dbReference>
<feature type="transmembrane region" description="Helical" evidence="7">
    <location>
        <begin position="24"/>
        <end position="51"/>
    </location>
</feature>
<dbReference type="Proteomes" id="UP000624325">
    <property type="component" value="Unassembled WGS sequence"/>
</dbReference>
<dbReference type="InterPro" id="IPR051393">
    <property type="entry name" value="ABC_transporter_permease"/>
</dbReference>
<name>A0ABQ4BU90_9ACTN</name>
<keyword evidence="6 7" id="KW-0472">Membrane</keyword>
<keyword evidence="5 7" id="KW-1133">Transmembrane helix</keyword>
<comment type="caution">
    <text evidence="9">The sequence shown here is derived from an EMBL/GenBank/DDBJ whole genome shotgun (WGS) entry which is preliminary data.</text>
</comment>
<evidence type="ECO:0000256" key="2">
    <source>
        <dbReference type="ARBA" id="ARBA00022448"/>
    </source>
</evidence>
<evidence type="ECO:0000256" key="1">
    <source>
        <dbReference type="ARBA" id="ARBA00004651"/>
    </source>
</evidence>
<feature type="transmembrane region" description="Helical" evidence="7">
    <location>
        <begin position="174"/>
        <end position="201"/>
    </location>
</feature>
<comment type="similarity">
    <text evidence="7">Belongs to the binding-protein-dependent transport system permease family.</text>
</comment>
<keyword evidence="3" id="KW-1003">Cell membrane</keyword>
<proteinExistence type="inferred from homology"/>
<dbReference type="PANTHER" id="PTHR30193">
    <property type="entry name" value="ABC TRANSPORTER PERMEASE PROTEIN"/>
    <property type="match status" value="1"/>
</dbReference>
<dbReference type="InterPro" id="IPR000515">
    <property type="entry name" value="MetI-like"/>
</dbReference>
<evidence type="ECO:0000259" key="8">
    <source>
        <dbReference type="PROSITE" id="PS50928"/>
    </source>
</evidence>
<sequence length="309" mass="34435">MGTMTRSGRAPTRRTMSNRTRETVAFYLFMLPWIVGILALYAVPLVASVVLSFTDWDLFQPPQWVGLRNYSSLLTGEGSNFWLALRNTAYYAAILVPVNLALSIGFALLLNKPIVLRRWFRTAFYLPSTIPIVAVVMLWSWLLAPSGIVNSLLGTVGVDGPAWLVDPARVKDGLIIMGVWQLGGGVVLFLAALQAIPRYLYEATMLDGAGPWRQFRSITVPMLSPIILFNLINGIIGALQVFTQVYVVTQGHNAGALMLVPFLYENAFEFNKMGYASAIAVLLFVMIMLLTLVVLRWSRRWVHYEGEVS</sequence>